<dbReference type="AlphaFoldDB" id="A0A846HC47"/>
<comment type="caution">
    <text evidence="1">The sequence shown here is derived from an EMBL/GenBank/DDBJ whole genome shotgun (WGS) entry which is preliminary data.</text>
</comment>
<dbReference type="RefSeq" id="WP_052324633.1">
    <property type="nucleotide sequence ID" value="NZ_JTCM02000054.1"/>
</dbReference>
<keyword evidence="2" id="KW-1185">Reference proteome</keyword>
<sequence length="259" mass="30520">MFFQKKILKPYSLEELLKKSGARKAVFFCQKFTNIFNLYQLKYRQQRLGLDKKVGDESINSNFIKWRKKADWDCAIAFNQLSLHLTLQIFWQIGIDFLAKLIKQLILLAWHKNIPLGVETNVVVNYIHRLRDNLNKSVILRIFCDNYHKCLDSFSKLKARYCLDYQARFNIFDFGSVTNFIKYKFLPLKIHEQPDSIVYKINIAVQKVSICTFSSFGENIFKKETFPINDVIKWLPGLRWGIYIFPSLSCLVSKAAVYD</sequence>
<organism evidence="1 2">
    <name type="scientific">Hassallia byssoidea VB512170</name>
    <dbReference type="NCBI Taxonomy" id="1304833"/>
    <lineage>
        <taxon>Bacteria</taxon>
        <taxon>Bacillati</taxon>
        <taxon>Cyanobacteriota</taxon>
        <taxon>Cyanophyceae</taxon>
        <taxon>Nostocales</taxon>
        <taxon>Tolypothrichaceae</taxon>
        <taxon>Hassallia</taxon>
    </lineage>
</organism>
<name>A0A846HC47_9CYAN</name>
<proteinExistence type="predicted"/>
<dbReference type="Proteomes" id="UP000031549">
    <property type="component" value="Unassembled WGS sequence"/>
</dbReference>
<protein>
    <submittedName>
        <fullName evidence="1">Uncharacterized protein</fullName>
    </submittedName>
</protein>
<gene>
    <name evidence="1" type="ORF">PI95_020945</name>
</gene>
<dbReference type="EMBL" id="JTCM02000054">
    <property type="protein sequence ID" value="NEU74955.1"/>
    <property type="molecule type" value="Genomic_DNA"/>
</dbReference>
<reference evidence="1 2" key="1">
    <citation type="journal article" date="2015" name="Genome Announc.">
        <title>Draft Genome Sequence of Cyanobacterium Hassallia byssoidea Strain VB512170, Isolated from Monuments in India.</title>
        <authorList>
            <person name="Singh D."/>
            <person name="Chandrababunaidu M.M."/>
            <person name="Panda A."/>
            <person name="Sen D."/>
            <person name="Bhattacharyya S."/>
            <person name="Adhikary S.P."/>
            <person name="Tripathy S."/>
        </authorList>
    </citation>
    <scope>NUCLEOTIDE SEQUENCE [LARGE SCALE GENOMIC DNA]</scope>
    <source>
        <strain evidence="1 2">VB512170</strain>
    </source>
</reference>
<evidence type="ECO:0000313" key="1">
    <source>
        <dbReference type="EMBL" id="NEU74955.1"/>
    </source>
</evidence>
<evidence type="ECO:0000313" key="2">
    <source>
        <dbReference type="Proteomes" id="UP000031549"/>
    </source>
</evidence>
<accession>A0A846HC47</accession>